<proteinExistence type="inferred from homology"/>
<comment type="similarity">
    <text evidence="1">Belongs to the CoaE family.</text>
</comment>
<dbReference type="NCBIfam" id="TIGR00152">
    <property type="entry name" value="dephospho-CoA kinase"/>
    <property type="match status" value="1"/>
</dbReference>
<dbReference type="SUPFAM" id="SSF52540">
    <property type="entry name" value="P-loop containing nucleoside triphosphate hydrolases"/>
    <property type="match status" value="1"/>
</dbReference>
<dbReference type="Gene3D" id="3.40.50.300">
    <property type="entry name" value="P-loop containing nucleotide triphosphate hydrolases"/>
    <property type="match status" value="1"/>
</dbReference>
<keyword evidence="6" id="KW-0067">ATP-binding</keyword>
<keyword evidence="7" id="KW-0173">Coenzyme A biosynthesis</keyword>
<dbReference type="PANTHER" id="PTHR10695:SF46">
    <property type="entry name" value="BIFUNCTIONAL COENZYME A SYNTHASE-RELATED"/>
    <property type="match status" value="1"/>
</dbReference>
<dbReference type="GeneID" id="31362187"/>
<evidence type="ECO:0000256" key="1">
    <source>
        <dbReference type="ARBA" id="ARBA00009018"/>
    </source>
</evidence>
<name>D3BFH1_HETP5</name>
<dbReference type="InterPro" id="IPR027417">
    <property type="entry name" value="P-loop_NTPase"/>
</dbReference>
<evidence type="ECO:0000256" key="5">
    <source>
        <dbReference type="ARBA" id="ARBA00022777"/>
    </source>
</evidence>
<evidence type="ECO:0000256" key="6">
    <source>
        <dbReference type="ARBA" id="ARBA00022840"/>
    </source>
</evidence>
<dbReference type="HAMAP" id="MF_00376">
    <property type="entry name" value="Dephospho_CoA_kinase"/>
    <property type="match status" value="1"/>
</dbReference>
<dbReference type="CDD" id="cd02022">
    <property type="entry name" value="DPCK"/>
    <property type="match status" value="1"/>
</dbReference>
<dbReference type="PANTHER" id="PTHR10695">
    <property type="entry name" value="DEPHOSPHO-COA KINASE-RELATED"/>
    <property type="match status" value="1"/>
</dbReference>
<dbReference type="GO" id="GO:0004140">
    <property type="term" value="F:dephospho-CoA kinase activity"/>
    <property type="evidence" value="ECO:0007669"/>
    <property type="project" value="InterPro"/>
</dbReference>
<evidence type="ECO:0000313" key="8">
    <source>
        <dbReference type="EMBL" id="EFA79885.1"/>
    </source>
</evidence>
<keyword evidence="3" id="KW-0808">Transferase</keyword>
<keyword evidence="9" id="KW-1185">Reference proteome</keyword>
<dbReference type="GO" id="GO:0005524">
    <property type="term" value="F:ATP binding"/>
    <property type="evidence" value="ECO:0007669"/>
    <property type="project" value="UniProtKB-KW"/>
</dbReference>
<evidence type="ECO:0000256" key="3">
    <source>
        <dbReference type="ARBA" id="ARBA00022679"/>
    </source>
</evidence>
<dbReference type="OMA" id="CQMDIEQ"/>
<dbReference type="InterPro" id="IPR001977">
    <property type="entry name" value="Depp_CoAkinase"/>
</dbReference>
<dbReference type="InParanoid" id="D3BFH1"/>
<comment type="caution">
    <text evidence="8">The sequence shown here is derived from an EMBL/GenBank/DDBJ whole genome shotgun (WGS) entry which is preliminary data.</text>
</comment>
<dbReference type="RefSeq" id="XP_020432006.1">
    <property type="nucleotide sequence ID" value="XM_020577558.1"/>
</dbReference>
<dbReference type="EMBL" id="ADBJ01000031">
    <property type="protein sequence ID" value="EFA79885.1"/>
    <property type="molecule type" value="Genomic_DNA"/>
</dbReference>
<dbReference type="Pfam" id="PF01121">
    <property type="entry name" value="CoaE"/>
    <property type="match status" value="1"/>
</dbReference>
<accession>D3BFH1</accession>
<dbReference type="FunFam" id="3.40.50.300:FF:000991">
    <property type="entry name" value="Dephospho-CoA kinase"/>
    <property type="match status" value="1"/>
</dbReference>
<dbReference type="Proteomes" id="UP000001396">
    <property type="component" value="Unassembled WGS sequence"/>
</dbReference>
<dbReference type="GO" id="GO:0015937">
    <property type="term" value="P:coenzyme A biosynthetic process"/>
    <property type="evidence" value="ECO:0007669"/>
    <property type="project" value="UniProtKB-KW"/>
</dbReference>
<evidence type="ECO:0000313" key="9">
    <source>
        <dbReference type="Proteomes" id="UP000001396"/>
    </source>
</evidence>
<evidence type="ECO:0000256" key="7">
    <source>
        <dbReference type="ARBA" id="ARBA00022993"/>
    </source>
</evidence>
<keyword evidence="4" id="KW-0547">Nucleotide-binding</keyword>
<evidence type="ECO:0000256" key="4">
    <source>
        <dbReference type="ARBA" id="ARBA00022741"/>
    </source>
</evidence>
<protein>
    <submittedName>
        <fullName evidence="8">Dephospho-CoA kinase</fullName>
    </submittedName>
</protein>
<gene>
    <name evidence="8" type="ORF">PPL_06705</name>
</gene>
<reference evidence="8 9" key="1">
    <citation type="journal article" date="2011" name="Genome Res.">
        <title>Phylogeny-wide analysis of social amoeba genomes highlights ancient origins for complex intercellular communication.</title>
        <authorList>
            <person name="Heidel A.J."/>
            <person name="Lawal H.M."/>
            <person name="Felder M."/>
            <person name="Schilde C."/>
            <person name="Helps N.R."/>
            <person name="Tunggal B."/>
            <person name="Rivero F."/>
            <person name="John U."/>
            <person name="Schleicher M."/>
            <person name="Eichinger L."/>
            <person name="Platzer M."/>
            <person name="Noegel A.A."/>
            <person name="Schaap P."/>
            <person name="Gloeckner G."/>
        </authorList>
    </citation>
    <scope>NUCLEOTIDE SEQUENCE [LARGE SCALE GENOMIC DNA]</scope>
    <source>
        <strain evidence="9">ATCC 26659 / Pp 5 / PN500</strain>
    </source>
</reference>
<dbReference type="PROSITE" id="PS51219">
    <property type="entry name" value="DPCK"/>
    <property type="match status" value="1"/>
</dbReference>
<keyword evidence="2" id="KW-0963">Cytoplasm</keyword>
<evidence type="ECO:0000256" key="2">
    <source>
        <dbReference type="ARBA" id="ARBA00022490"/>
    </source>
</evidence>
<dbReference type="FunCoup" id="D3BFH1">
    <property type="interactions" value="115"/>
</dbReference>
<dbReference type="AlphaFoldDB" id="D3BFH1"/>
<dbReference type="STRING" id="670386.D3BFH1"/>
<organism evidence="8 9">
    <name type="scientific">Heterostelium pallidum (strain ATCC 26659 / Pp 5 / PN500)</name>
    <name type="common">Cellular slime mold</name>
    <name type="synonym">Polysphondylium pallidum</name>
    <dbReference type="NCBI Taxonomy" id="670386"/>
    <lineage>
        <taxon>Eukaryota</taxon>
        <taxon>Amoebozoa</taxon>
        <taxon>Evosea</taxon>
        <taxon>Eumycetozoa</taxon>
        <taxon>Dictyostelia</taxon>
        <taxon>Acytosteliales</taxon>
        <taxon>Acytosteliaceae</taxon>
        <taxon>Heterostelium</taxon>
    </lineage>
</organism>
<keyword evidence="5 8" id="KW-0418">Kinase</keyword>
<sequence>MIKIGLTGGIASGKSTVLKYLTELGAKCIDADKIGHAVYKKGEPAHSKLIEAFGQSIVAADGEIDRRSLGPIVFADKQNMNTLCSIVWPEMKVLIEKEFQESLSRKEKVVVLEAAVLIEAGFLDIVDRVWVTSIDRKVAISRLSARNGLSEEEAIKRIDSQLTNQEREKYADVVFDTTGDYEITKNKVITEYNKLISN</sequence>